<evidence type="ECO:0000256" key="2">
    <source>
        <dbReference type="ARBA" id="ARBA00022552"/>
    </source>
</evidence>
<dbReference type="EMBL" id="FIZX01000001">
    <property type="protein sequence ID" value="CZF77357.1"/>
    <property type="molecule type" value="Genomic_DNA"/>
</dbReference>
<dbReference type="SUPFAM" id="SSF53335">
    <property type="entry name" value="S-adenosyl-L-methionine-dependent methyltransferases"/>
    <property type="match status" value="1"/>
</dbReference>
<keyword evidence="2 6" id="KW-0698">rRNA processing</keyword>
<dbReference type="HAMAP" id="MF_01859">
    <property type="entry name" value="23SrRNA_methyltr_G"/>
    <property type="match status" value="1"/>
</dbReference>
<dbReference type="GO" id="GO:0005737">
    <property type="term" value="C:cytoplasm"/>
    <property type="evidence" value="ECO:0007669"/>
    <property type="project" value="UniProtKB-SubCell"/>
</dbReference>
<dbReference type="AlphaFoldDB" id="A0A128ES01"/>
<dbReference type="OrthoDB" id="29650at2"/>
<dbReference type="GO" id="GO:0052916">
    <property type="term" value="F:23S rRNA (guanine(1835)-N(2))-methyltransferase activity"/>
    <property type="evidence" value="ECO:0007669"/>
    <property type="project" value="UniProtKB-EC"/>
</dbReference>
<proteinExistence type="inferred from homology"/>
<name>A0A128ES01_9GAMM</name>
<dbReference type="PANTHER" id="PTHR47816">
    <property type="entry name" value="RIBOSOMAL RNA SMALL SUBUNIT METHYLTRANSFERASE C"/>
    <property type="match status" value="1"/>
</dbReference>
<comment type="subcellular location">
    <subcellularLocation>
        <location evidence="6">Cytoplasm</location>
    </subcellularLocation>
</comment>
<sequence length="383" mass="42489">MKTTLDIAGQTFTLHRHPIQKNETLQAWDAADEYLIEELENSVLPDNAHILIFNDGFGALSCWAIQKGYRVTMVSDSHLAQLSTDQNLKDNNLEGVDIISSLAPLPVDADIIVMKLPKYTRFLVWQLQQISHSARMNVQVLAGAKAKDIHTSTLKLFEKHLGSTHTSLAKKKARLIFCQKEKQLESAPAETTSFDVADYKMTLQNHANVFSSESLDIAAYLMLEHIPSDESIGHIIDLGCGNGVLSVEAARRNPQAKVTAVDESHMAVASASANLLNHGITAERVECRVNNCLDGFPSNSADMVLCNPPFHQLNTVTDHIAWQMFCDARQVLEPKGRIVVIGNRHLGYHAKLKRLFGNAQVIASNRKFVIVEAYKQPDSKGMR</sequence>
<dbReference type="GO" id="GO:0003676">
    <property type="term" value="F:nucleic acid binding"/>
    <property type="evidence" value="ECO:0007669"/>
    <property type="project" value="InterPro"/>
</dbReference>
<dbReference type="CDD" id="cd02440">
    <property type="entry name" value="AdoMet_MTases"/>
    <property type="match status" value="1"/>
</dbReference>
<evidence type="ECO:0000256" key="6">
    <source>
        <dbReference type="HAMAP-Rule" id="MF_01859"/>
    </source>
</evidence>
<keyword evidence="3 6" id="KW-0489">Methyltransferase</keyword>
<comment type="similarity">
    <text evidence="6">Belongs to the methyltransferase superfamily. RlmG family.</text>
</comment>
<dbReference type="Pfam" id="PF05175">
    <property type="entry name" value="MTS"/>
    <property type="match status" value="1"/>
</dbReference>
<keyword evidence="1 6" id="KW-0963">Cytoplasm</keyword>
<protein>
    <recommendedName>
        <fullName evidence="6">Ribosomal RNA large subunit methyltransferase G</fullName>
        <ecNumber evidence="6">2.1.1.174</ecNumber>
    </recommendedName>
    <alternativeName>
        <fullName evidence="6">23S rRNA m2G1835 methyltransferase</fullName>
    </alternativeName>
    <alternativeName>
        <fullName evidence="6">rRNA (guanine-N(2)-)-methyltransferase RlmG</fullName>
    </alternativeName>
</protein>
<dbReference type="InterPro" id="IPR007848">
    <property type="entry name" value="Small_mtfrase_dom"/>
</dbReference>
<dbReference type="STRING" id="1796497.GCE9029_00156"/>
<gene>
    <name evidence="6 9" type="primary">rlmG</name>
    <name evidence="9" type="ORF">GCE9029_00156</name>
</gene>
<evidence type="ECO:0000313" key="9">
    <source>
        <dbReference type="EMBL" id="CZF77357.1"/>
    </source>
</evidence>
<feature type="domain" description="Methyltransferase small" evidence="7">
    <location>
        <begin position="201"/>
        <end position="371"/>
    </location>
</feature>
<feature type="domain" description="RlmG N-terminal" evidence="8">
    <location>
        <begin position="3"/>
        <end position="181"/>
    </location>
</feature>
<dbReference type="Pfam" id="PF26049">
    <property type="entry name" value="RLMG_N"/>
    <property type="match status" value="1"/>
</dbReference>
<dbReference type="Gene3D" id="3.40.50.150">
    <property type="entry name" value="Vaccinia Virus protein VP39"/>
    <property type="match status" value="2"/>
</dbReference>
<evidence type="ECO:0000313" key="10">
    <source>
        <dbReference type="Proteomes" id="UP000071641"/>
    </source>
</evidence>
<dbReference type="PANTHER" id="PTHR47816:SF5">
    <property type="entry name" value="RIBOSOMAL RNA LARGE SUBUNIT METHYLTRANSFERASE G"/>
    <property type="match status" value="1"/>
</dbReference>
<evidence type="ECO:0000259" key="8">
    <source>
        <dbReference type="Pfam" id="PF26049"/>
    </source>
</evidence>
<dbReference type="Proteomes" id="UP000071641">
    <property type="component" value="Unassembled WGS sequence"/>
</dbReference>
<comment type="catalytic activity">
    <reaction evidence="6">
        <text>guanosine(1835) in 23S rRNA + S-adenosyl-L-methionine = N(2)-methylguanosine(1835) in 23S rRNA + S-adenosyl-L-homocysteine + H(+)</text>
        <dbReference type="Rhea" id="RHEA:42744"/>
        <dbReference type="Rhea" id="RHEA-COMP:10217"/>
        <dbReference type="Rhea" id="RHEA-COMP:10218"/>
        <dbReference type="ChEBI" id="CHEBI:15378"/>
        <dbReference type="ChEBI" id="CHEBI:57856"/>
        <dbReference type="ChEBI" id="CHEBI:59789"/>
        <dbReference type="ChEBI" id="CHEBI:74269"/>
        <dbReference type="ChEBI" id="CHEBI:74481"/>
        <dbReference type="EC" id="2.1.1.174"/>
    </reaction>
</comment>
<dbReference type="EC" id="2.1.1.174" evidence="6"/>
<evidence type="ECO:0000256" key="4">
    <source>
        <dbReference type="ARBA" id="ARBA00022679"/>
    </source>
</evidence>
<comment type="function">
    <text evidence="6">Specifically methylates the guanine in position 1835 (m2G1835) of 23S rRNA.</text>
</comment>
<keyword evidence="10" id="KW-1185">Reference proteome</keyword>
<dbReference type="PROSITE" id="PS00092">
    <property type="entry name" value="N6_MTASE"/>
    <property type="match status" value="1"/>
</dbReference>
<keyword evidence="4 6" id="KW-0808">Transferase</keyword>
<dbReference type="InterPro" id="IPR002052">
    <property type="entry name" value="DNA_methylase_N6_adenine_CS"/>
</dbReference>
<dbReference type="InterPro" id="IPR046977">
    <property type="entry name" value="RsmC/RlmG"/>
</dbReference>
<organism evidence="9 10">
    <name type="scientific">Grimontia celer</name>
    <dbReference type="NCBI Taxonomy" id="1796497"/>
    <lineage>
        <taxon>Bacteria</taxon>
        <taxon>Pseudomonadati</taxon>
        <taxon>Pseudomonadota</taxon>
        <taxon>Gammaproteobacteria</taxon>
        <taxon>Vibrionales</taxon>
        <taxon>Vibrionaceae</taxon>
        <taxon>Grimontia</taxon>
    </lineage>
</organism>
<reference evidence="10" key="1">
    <citation type="submission" date="2016-02" db="EMBL/GenBank/DDBJ databases">
        <authorList>
            <person name="Rodrigo-Torres Lidia"/>
            <person name="Arahal R.David."/>
        </authorList>
    </citation>
    <scope>NUCLEOTIDE SEQUENCE [LARGE SCALE GENOMIC DNA]</scope>
    <source>
        <strain evidence="10">CECT 9029</strain>
    </source>
</reference>
<dbReference type="InterPro" id="IPR017237">
    <property type="entry name" value="RLMG"/>
</dbReference>
<accession>A0A128ES01</accession>
<evidence type="ECO:0000256" key="1">
    <source>
        <dbReference type="ARBA" id="ARBA00022490"/>
    </source>
</evidence>
<dbReference type="PIRSF" id="PIRSF037565">
    <property type="entry name" value="RRNA_m2G_Mtase_RsmD_prd"/>
    <property type="match status" value="1"/>
</dbReference>
<keyword evidence="5 6" id="KW-0949">S-adenosyl-L-methionine</keyword>
<evidence type="ECO:0000256" key="5">
    <source>
        <dbReference type="ARBA" id="ARBA00022691"/>
    </source>
</evidence>
<dbReference type="RefSeq" id="WP_062660624.1">
    <property type="nucleotide sequence ID" value="NZ_FIZX01000001.1"/>
</dbReference>
<dbReference type="InterPro" id="IPR029063">
    <property type="entry name" value="SAM-dependent_MTases_sf"/>
</dbReference>
<evidence type="ECO:0000259" key="7">
    <source>
        <dbReference type="Pfam" id="PF05175"/>
    </source>
</evidence>
<evidence type="ECO:0000256" key="3">
    <source>
        <dbReference type="ARBA" id="ARBA00022603"/>
    </source>
</evidence>
<dbReference type="InterPro" id="IPR058679">
    <property type="entry name" value="RlmG_N"/>
</dbReference>